<dbReference type="InterPro" id="IPR016181">
    <property type="entry name" value="Acyl_CoA_acyltransferase"/>
</dbReference>
<feature type="domain" description="N-acetyltransferase" evidence="3">
    <location>
        <begin position="5"/>
        <end position="152"/>
    </location>
</feature>
<dbReference type="GO" id="GO:0016747">
    <property type="term" value="F:acyltransferase activity, transferring groups other than amino-acyl groups"/>
    <property type="evidence" value="ECO:0007669"/>
    <property type="project" value="InterPro"/>
</dbReference>
<keyword evidence="1 4" id="KW-0808">Transferase</keyword>
<dbReference type="OrthoDB" id="9803233at2"/>
<accession>A0A512HJE6</accession>
<evidence type="ECO:0000256" key="1">
    <source>
        <dbReference type="ARBA" id="ARBA00022679"/>
    </source>
</evidence>
<dbReference type="Proteomes" id="UP000321717">
    <property type="component" value="Unassembled WGS sequence"/>
</dbReference>
<dbReference type="RefSeq" id="WP_147180549.1">
    <property type="nucleotide sequence ID" value="NZ_BJZP01000011.1"/>
</dbReference>
<comment type="caution">
    <text evidence="4">The sequence shown here is derived from an EMBL/GenBank/DDBJ whole genome shotgun (WGS) entry which is preliminary data.</text>
</comment>
<keyword evidence="2" id="KW-0012">Acyltransferase</keyword>
<organism evidence="4 5">
    <name type="scientific">Ciceribacter naphthalenivorans</name>
    <dbReference type="NCBI Taxonomy" id="1118451"/>
    <lineage>
        <taxon>Bacteria</taxon>
        <taxon>Pseudomonadati</taxon>
        <taxon>Pseudomonadota</taxon>
        <taxon>Alphaproteobacteria</taxon>
        <taxon>Hyphomicrobiales</taxon>
        <taxon>Rhizobiaceae</taxon>
        <taxon>Ciceribacter</taxon>
    </lineage>
</organism>
<reference evidence="4 5" key="1">
    <citation type="submission" date="2019-07" db="EMBL/GenBank/DDBJ databases">
        <title>Whole genome shotgun sequence of Rhizobium naphthalenivorans NBRC 107585.</title>
        <authorList>
            <person name="Hosoyama A."/>
            <person name="Uohara A."/>
            <person name="Ohji S."/>
            <person name="Ichikawa N."/>
        </authorList>
    </citation>
    <scope>NUCLEOTIDE SEQUENCE [LARGE SCALE GENOMIC DNA]</scope>
    <source>
        <strain evidence="4 5">NBRC 107585</strain>
    </source>
</reference>
<dbReference type="PROSITE" id="PS51186">
    <property type="entry name" value="GNAT"/>
    <property type="match status" value="1"/>
</dbReference>
<evidence type="ECO:0000259" key="3">
    <source>
        <dbReference type="PROSITE" id="PS51186"/>
    </source>
</evidence>
<evidence type="ECO:0000313" key="5">
    <source>
        <dbReference type="Proteomes" id="UP000321717"/>
    </source>
</evidence>
<dbReference type="SUPFAM" id="SSF55729">
    <property type="entry name" value="Acyl-CoA N-acyltransferases (Nat)"/>
    <property type="match status" value="1"/>
</dbReference>
<dbReference type="CDD" id="cd04301">
    <property type="entry name" value="NAT_SF"/>
    <property type="match status" value="1"/>
</dbReference>
<sequence length="154" mass="16879">MSANITVEKPETADVLELIDRSDAYIASLYPPEGNFTVDVGALRQPDISFVVARTKGQAVGCGAIKWLEDGTAELKRIFVADEARGKGIGRQIMTTLLEMAEVHGIECLYLETGPRNTEAVSLYQTLGFRECGPFAGYQENPYSLFMARQLVNA</sequence>
<dbReference type="Gene3D" id="3.40.630.30">
    <property type="match status" value="1"/>
</dbReference>
<evidence type="ECO:0000256" key="2">
    <source>
        <dbReference type="ARBA" id="ARBA00023315"/>
    </source>
</evidence>
<keyword evidence="5" id="KW-1185">Reference proteome</keyword>
<dbReference type="EMBL" id="BJZP01000011">
    <property type="protein sequence ID" value="GEO85578.1"/>
    <property type="molecule type" value="Genomic_DNA"/>
</dbReference>
<dbReference type="PANTHER" id="PTHR43877">
    <property type="entry name" value="AMINOALKYLPHOSPHONATE N-ACETYLTRANSFERASE-RELATED-RELATED"/>
    <property type="match status" value="1"/>
</dbReference>
<dbReference type="AlphaFoldDB" id="A0A512HJE6"/>
<gene>
    <name evidence="4" type="ORF">RNA01_25100</name>
</gene>
<dbReference type="InterPro" id="IPR000182">
    <property type="entry name" value="GNAT_dom"/>
</dbReference>
<dbReference type="InterPro" id="IPR050832">
    <property type="entry name" value="Bact_Acetyltransf"/>
</dbReference>
<proteinExistence type="predicted"/>
<name>A0A512HJE6_9HYPH</name>
<dbReference type="PANTHER" id="PTHR43877:SF2">
    <property type="entry name" value="AMINOALKYLPHOSPHONATE N-ACETYLTRANSFERASE-RELATED"/>
    <property type="match status" value="1"/>
</dbReference>
<evidence type="ECO:0000313" key="4">
    <source>
        <dbReference type="EMBL" id="GEO85578.1"/>
    </source>
</evidence>
<protein>
    <submittedName>
        <fullName evidence="4">Acetyltransferase</fullName>
    </submittedName>
</protein>
<dbReference type="Pfam" id="PF00583">
    <property type="entry name" value="Acetyltransf_1"/>
    <property type="match status" value="1"/>
</dbReference>